<evidence type="ECO:0000256" key="3">
    <source>
        <dbReference type="ARBA" id="ARBA00022771"/>
    </source>
</evidence>
<evidence type="ECO:0000256" key="2">
    <source>
        <dbReference type="ARBA" id="ARBA00022723"/>
    </source>
</evidence>
<feature type="non-terminal residue" evidence="8">
    <location>
        <position position="115"/>
    </location>
</feature>
<dbReference type="GO" id="GO:0003677">
    <property type="term" value="F:DNA binding"/>
    <property type="evidence" value="ECO:0007669"/>
    <property type="project" value="InterPro"/>
</dbReference>
<evidence type="ECO:0000313" key="8">
    <source>
        <dbReference type="EMBL" id="KIK96710.1"/>
    </source>
</evidence>
<name>A0A0D0EAL3_9AGAM</name>
<organism evidence="8 9">
    <name type="scientific">Paxillus rubicundulus Ve08.2h10</name>
    <dbReference type="NCBI Taxonomy" id="930991"/>
    <lineage>
        <taxon>Eukaryota</taxon>
        <taxon>Fungi</taxon>
        <taxon>Dikarya</taxon>
        <taxon>Basidiomycota</taxon>
        <taxon>Agaricomycotina</taxon>
        <taxon>Agaricomycetes</taxon>
        <taxon>Agaricomycetidae</taxon>
        <taxon>Boletales</taxon>
        <taxon>Paxilineae</taxon>
        <taxon>Paxillaceae</taxon>
        <taxon>Paxillus</taxon>
    </lineage>
</organism>
<dbReference type="GO" id="GO:0005634">
    <property type="term" value="C:nucleus"/>
    <property type="evidence" value="ECO:0007669"/>
    <property type="project" value="UniProtKB-SubCell"/>
</dbReference>
<proteinExistence type="predicted"/>
<evidence type="ECO:0000313" key="9">
    <source>
        <dbReference type="Proteomes" id="UP000054538"/>
    </source>
</evidence>
<evidence type="ECO:0000259" key="7">
    <source>
        <dbReference type="PROSITE" id="PS50064"/>
    </source>
</evidence>
<dbReference type="SMART" id="SM01336">
    <property type="entry name" value="zf-PARP"/>
    <property type="match status" value="1"/>
</dbReference>
<keyword evidence="3" id="KW-0863">Zinc-finger</keyword>
<dbReference type="EMBL" id="KN824972">
    <property type="protein sequence ID" value="KIK96710.1"/>
    <property type="molecule type" value="Genomic_DNA"/>
</dbReference>
<comment type="subcellular location">
    <subcellularLocation>
        <location evidence="1">Nucleus</location>
    </subcellularLocation>
</comment>
<dbReference type="Pfam" id="PF00645">
    <property type="entry name" value="zf-PARP"/>
    <property type="match status" value="1"/>
</dbReference>
<keyword evidence="9" id="KW-1185">Reference proteome</keyword>
<dbReference type="InterPro" id="IPR001510">
    <property type="entry name" value="Znf_PARP"/>
</dbReference>
<protein>
    <recommendedName>
        <fullName evidence="7">PARP-type domain-containing protein</fullName>
    </recommendedName>
</protein>
<dbReference type="Proteomes" id="UP000054538">
    <property type="component" value="Unassembled WGS sequence"/>
</dbReference>
<evidence type="ECO:0000256" key="5">
    <source>
        <dbReference type="ARBA" id="ARBA00023242"/>
    </source>
</evidence>
<feature type="region of interest" description="Disordered" evidence="6">
    <location>
        <begin position="91"/>
        <end position="115"/>
    </location>
</feature>
<feature type="non-terminal residue" evidence="8">
    <location>
        <position position="1"/>
    </location>
</feature>
<dbReference type="Gene3D" id="3.30.1740.10">
    <property type="entry name" value="Zinc finger, PARP-type"/>
    <property type="match status" value="1"/>
</dbReference>
<keyword evidence="4" id="KW-0862">Zinc</keyword>
<evidence type="ECO:0000256" key="6">
    <source>
        <dbReference type="SAM" id="MobiDB-lite"/>
    </source>
</evidence>
<sequence length="115" mass="12660">KKSGYRLEYAGTARAKCKGPKPCTGTPIPKGTLRVGTVVEIRGNTNYVWRHWGCTTPKILSSMKAQFSSADELDGFEDLNDEDKDRVRHAFDEGKVADEDIPETARKAGGDDEAE</sequence>
<dbReference type="GO" id="GO:0008270">
    <property type="term" value="F:zinc ion binding"/>
    <property type="evidence" value="ECO:0007669"/>
    <property type="project" value="UniProtKB-KW"/>
</dbReference>
<keyword evidence="5" id="KW-0539">Nucleus</keyword>
<dbReference type="InterPro" id="IPR036957">
    <property type="entry name" value="Znf_PARP_sf"/>
</dbReference>
<keyword evidence="2" id="KW-0479">Metal-binding</keyword>
<dbReference type="SUPFAM" id="SSF57716">
    <property type="entry name" value="Glucocorticoid receptor-like (DNA-binding domain)"/>
    <property type="match status" value="1"/>
</dbReference>
<evidence type="ECO:0000256" key="1">
    <source>
        <dbReference type="ARBA" id="ARBA00004123"/>
    </source>
</evidence>
<dbReference type="AlphaFoldDB" id="A0A0D0EAL3"/>
<dbReference type="InParanoid" id="A0A0D0EAL3"/>
<gene>
    <name evidence="8" type="ORF">PAXRUDRAFT_69800</name>
</gene>
<reference evidence="9" key="2">
    <citation type="submission" date="2015-01" db="EMBL/GenBank/DDBJ databases">
        <title>Evolutionary Origins and Diversification of the Mycorrhizal Mutualists.</title>
        <authorList>
            <consortium name="DOE Joint Genome Institute"/>
            <consortium name="Mycorrhizal Genomics Consortium"/>
            <person name="Kohler A."/>
            <person name="Kuo A."/>
            <person name="Nagy L.G."/>
            <person name="Floudas D."/>
            <person name="Copeland A."/>
            <person name="Barry K.W."/>
            <person name="Cichocki N."/>
            <person name="Veneault-Fourrey C."/>
            <person name="LaButti K."/>
            <person name="Lindquist E.A."/>
            <person name="Lipzen A."/>
            <person name="Lundell T."/>
            <person name="Morin E."/>
            <person name="Murat C."/>
            <person name="Riley R."/>
            <person name="Ohm R."/>
            <person name="Sun H."/>
            <person name="Tunlid A."/>
            <person name="Henrissat B."/>
            <person name="Grigoriev I.V."/>
            <person name="Hibbett D.S."/>
            <person name="Martin F."/>
        </authorList>
    </citation>
    <scope>NUCLEOTIDE SEQUENCE [LARGE SCALE GENOMIC DNA]</scope>
    <source>
        <strain evidence="9">Ve08.2h10</strain>
    </source>
</reference>
<reference evidence="8 9" key="1">
    <citation type="submission" date="2014-04" db="EMBL/GenBank/DDBJ databases">
        <authorList>
            <consortium name="DOE Joint Genome Institute"/>
            <person name="Kuo A."/>
            <person name="Kohler A."/>
            <person name="Jargeat P."/>
            <person name="Nagy L.G."/>
            <person name="Floudas D."/>
            <person name="Copeland A."/>
            <person name="Barry K.W."/>
            <person name="Cichocki N."/>
            <person name="Veneault-Fourrey C."/>
            <person name="LaButti K."/>
            <person name="Lindquist E.A."/>
            <person name="Lipzen A."/>
            <person name="Lundell T."/>
            <person name="Morin E."/>
            <person name="Murat C."/>
            <person name="Sun H."/>
            <person name="Tunlid A."/>
            <person name="Henrissat B."/>
            <person name="Grigoriev I.V."/>
            <person name="Hibbett D.S."/>
            <person name="Martin F."/>
            <person name="Nordberg H.P."/>
            <person name="Cantor M.N."/>
            <person name="Hua S.X."/>
        </authorList>
    </citation>
    <scope>NUCLEOTIDE SEQUENCE [LARGE SCALE GENOMIC DNA]</scope>
    <source>
        <strain evidence="8 9">Ve08.2h10</strain>
    </source>
</reference>
<accession>A0A0D0EAL3</accession>
<dbReference type="HOGENOM" id="CLU_150769_0_0_1"/>
<evidence type="ECO:0000256" key="4">
    <source>
        <dbReference type="ARBA" id="ARBA00022833"/>
    </source>
</evidence>
<feature type="domain" description="PARP-type" evidence="7">
    <location>
        <begin position="5"/>
        <end position="95"/>
    </location>
</feature>
<dbReference type="STRING" id="930991.A0A0D0EAL3"/>
<dbReference type="PROSITE" id="PS50064">
    <property type="entry name" value="ZF_PARP_2"/>
    <property type="match status" value="1"/>
</dbReference>
<dbReference type="OrthoDB" id="429950at2759"/>